<dbReference type="RefSeq" id="WP_167967556.1">
    <property type="nucleotide sequence ID" value="NZ_BHZG01000011.1"/>
</dbReference>
<protein>
    <submittedName>
        <fullName evidence="1">Uncharacterized protein</fullName>
    </submittedName>
</protein>
<proteinExistence type="predicted"/>
<dbReference type="AlphaFoldDB" id="A0A7X6CXA8"/>
<sequence length="212" mass="22388">METVHPTCVTCRRPLPGTDLPRYACSVCQAAAARMLADLPALYLSLSWPARRGDVEASRGAAFGSRPPISLAALDATARGSLALQALTGWVRDWAETLSTETREIAEPEWPEGHAGQVVTACRWLRWHLDAACRSHAAIDEALAEIRDAYREVAAAAGEPGPRVVRLLCPCGGVLTADATTRGVLCRGCGKEHGRAALGGLQRAPRSGGVAA</sequence>
<dbReference type="EMBL" id="JAAVJD010000004">
    <property type="protein sequence ID" value="NJQ04257.1"/>
    <property type="molecule type" value="Genomic_DNA"/>
</dbReference>
<evidence type="ECO:0000313" key="2">
    <source>
        <dbReference type="Proteomes" id="UP000578686"/>
    </source>
</evidence>
<organism evidence="1 2">
    <name type="scientific">Streptomyces lonarensis</name>
    <dbReference type="NCBI Taxonomy" id="700599"/>
    <lineage>
        <taxon>Bacteria</taxon>
        <taxon>Bacillati</taxon>
        <taxon>Actinomycetota</taxon>
        <taxon>Actinomycetes</taxon>
        <taxon>Kitasatosporales</taxon>
        <taxon>Streptomycetaceae</taxon>
        <taxon>Streptomyces</taxon>
    </lineage>
</organism>
<keyword evidence="2" id="KW-1185">Reference proteome</keyword>
<gene>
    <name evidence="1" type="ORF">HCN56_01365</name>
</gene>
<comment type="caution">
    <text evidence="1">The sequence shown here is derived from an EMBL/GenBank/DDBJ whole genome shotgun (WGS) entry which is preliminary data.</text>
</comment>
<dbReference type="Proteomes" id="UP000578686">
    <property type="component" value="Unassembled WGS sequence"/>
</dbReference>
<reference evidence="1 2" key="1">
    <citation type="submission" date="2020-03" db="EMBL/GenBank/DDBJ databases">
        <title>Draft genome of Streptomyces sp. ventii, isolated from the Axial Seamount in the Pacific Ocean, and resequencing of the two type strains Streptomyces lonarensis strain NCL 716 and Streptomyces bohaiensis strain 11A07.</title>
        <authorList>
            <person name="Loughran R.M."/>
            <person name="Pfannmuller K.M."/>
            <person name="Wasson B.J."/>
            <person name="Deadmond M.C."/>
            <person name="Paddock B.E."/>
            <person name="Koyack M.J."/>
            <person name="Gallegos D.A."/>
            <person name="Mitchell E.A."/>
            <person name="Ushijima B."/>
            <person name="Saw J.H."/>
            <person name="Mcphail K.L."/>
            <person name="Videau P."/>
        </authorList>
    </citation>
    <scope>NUCLEOTIDE SEQUENCE [LARGE SCALE GENOMIC DNA]</scope>
    <source>
        <strain evidence="1 2">NCL716</strain>
    </source>
</reference>
<evidence type="ECO:0000313" key="1">
    <source>
        <dbReference type="EMBL" id="NJQ04257.1"/>
    </source>
</evidence>
<accession>A0A7X6CXA8</accession>
<name>A0A7X6CXA8_9ACTN</name>